<dbReference type="InterPro" id="IPR012392">
    <property type="entry name" value="3-ktacl-CoA_syn"/>
</dbReference>
<accession>A0ABC8TI53</accession>
<name>A0ABC8TI53_9AQUA</name>
<feature type="domain" description="FAE" evidence="3">
    <location>
        <begin position="21"/>
        <end position="106"/>
    </location>
</feature>
<sequence>MDGMGWQIGVVGIELFHGQITREVLEEWKQVVKLWIFNLGGMGCSAGMIATKDMLQVHRNRFDVSPENITQNWYFGNKISMLIRNCFFRFGGAAVLLSNILSDKQTTN</sequence>
<protein>
    <recommendedName>
        <fullName evidence="3">FAE domain-containing protein</fullName>
    </recommendedName>
</protein>
<comment type="catalytic activity">
    <reaction evidence="2">
        <text>a very-long-chain acyl-CoA + malonyl-CoA + H(+) = a very-long-chain 3-oxoacyl-CoA + CO2 + CoA</text>
        <dbReference type="Rhea" id="RHEA:32727"/>
        <dbReference type="ChEBI" id="CHEBI:15378"/>
        <dbReference type="ChEBI" id="CHEBI:16526"/>
        <dbReference type="ChEBI" id="CHEBI:57287"/>
        <dbReference type="ChEBI" id="CHEBI:57384"/>
        <dbReference type="ChEBI" id="CHEBI:90725"/>
        <dbReference type="ChEBI" id="CHEBI:90736"/>
        <dbReference type="EC" id="2.3.1.199"/>
    </reaction>
</comment>
<gene>
    <name evidence="4" type="ORF">ILEXP_LOCUS36813</name>
</gene>
<organism evidence="4 5">
    <name type="scientific">Ilex paraguariensis</name>
    <name type="common">yerba mate</name>
    <dbReference type="NCBI Taxonomy" id="185542"/>
    <lineage>
        <taxon>Eukaryota</taxon>
        <taxon>Viridiplantae</taxon>
        <taxon>Streptophyta</taxon>
        <taxon>Embryophyta</taxon>
        <taxon>Tracheophyta</taxon>
        <taxon>Spermatophyta</taxon>
        <taxon>Magnoliopsida</taxon>
        <taxon>eudicotyledons</taxon>
        <taxon>Gunneridae</taxon>
        <taxon>Pentapetalae</taxon>
        <taxon>asterids</taxon>
        <taxon>campanulids</taxon>
        <taxon>Aquifoliales</taxon>
        <taxon>Aquifoliaceae</taxon>
        <taxon>Ilex</taxon>
    </lineage>
</organism>
<evidence type="ECO:0000259" key="3">
    <source>
        <dbReference type="Pfam" id="PF08392"/>
    </source>
</evidence>
<dbReference type="Gene3D" id="3.40.47.10">
    <property type="match status" value="1"/>
</dbReference>
<dbReference type="Proteomes" id="UP001642360">
    <property type="component" value="Unassembled WGS sequence"/>
</dbReference>
<dbReference type="InterPro" id="IPR013601">
    <property type="entry name" value="FAE1_typ3_polyketide_synth"/>
</dbReference>
<reference evidence="4 5" key="1">
    <citation type="submission" date="2024-02" db="EMBL/GenBank/DDBJ databases">
        <authorList>
            <person name="Vignale AGUSTIN F."/>
            <person name="Sosa J E."/>
            <person name="Modenutti C."/>
        </authorList>
    </citation>
    <scope>NUCLEOTIDE SEQUENCE [LARGE SCALE GENOMIC DNA]</scope>
</reference>
<comment type="caution">
    <text evidence="4">The sequence shown here is derived from an EMBL/GenBank/DDBJ whole genome shotgun (WGS) entry which is preliminary data.</text>
</comment>
<evidence type="ECO:0000313" key="5">
    <source>
        <dbReference type="Proteomes" id="UP001642360"/>
    </source>
</evidence>
<dbReference type="SUPFAM" id="SSF53901">
    <property type="entry name" value="Thiolase-like"/>
    <property type="match status" value="1"/>
</dbReference>
<evidence type="ECO:0000256" key="1">
    <source>
        <dbReference type="ARBA" id="ARBA00023315"/>
    </source>
</evidence>
<keyword evidence="5" id="KW-1185">Reference proteome</keyword>
<dbReference type="GO" id="GO:0009922">
    <property type="term" value="F:fatty acid elongase activity"/>
    <property type="evidence" value="ECO:0007669"/>
    <property type="project" value="UniProtKB-EC"/>
</dbReference>
<dbReference type="InterPro" id="IPR016039">
    <property type="entry name" value="Thiolase-like"/>
</dbReference>
<evidence type="ECO:0000256" key="2">
    <source>
        <dbReference type="ARBA" id="ARBA00047375"/>
    </source>
</evidence>
<keyword evidence="1" id="KW-0808">Transferase</keyword>
<proteinExistence type="predicted"/>
<evidence type="ECO:0000313" key="4">
    <source>
        <dbReference type="EMBL" id="CAK9167536.1"/>
    </source>
</evidence>
<dbReference type="AlphaFoldDB" id="A0ABC8TI53"/>
<dbReference type="EMBL" id="CAUOFW020004858">
    <property type="protein sequence ID" value="CAK9167536.1"/>
    <property type="molecule type" value="Genomic_DNA"/>
</dbReference>
<dbReference type="PANTHER" id="PTHR31561">
    <property type="entry name" value="3-KETOACYL-COA SYNTHASE"/>
    <property type="match status" value="1"/>
</dbReference>
<dbReference type="Pfam" id="PF08392">
    <property type="entry name" value="FAE1_CUT1_RppA"/>
    <property type="match status" value="1"/>
</dbReference>
<keyword evidence="1" id="KW-0012">Acyltransferase</keyword>